<dbReference type="PANTHER" id="PTHR46796:SF2">
    <property type="entry name" value="TRANSCRIPTIONAL REGULATORY PROTEIN"/>
    <property type="match status" value="1"/>
</dbReference>
<reference evidence="5 6" key="1">
    <citation type="submission" date="2019-03" db="EMBL/GenBank/DDBJ databases">
        <title>Genomic Encyclopedia of Type Strains, Phase IV (KMG-IV): sequencing the most valuable type-strain genomes for metagenomic binning, comparative biology and taxonomic classification.</title>
        <authorList>
            <person name="Goeker M."/>
        </authorList>
    </citation>
    <scope>NUCLEOTIDE SEQUENCE [LARGE SCALE GENOMIC DNA]</scope>
    <source>
        <strain evidence="5 6">DSM 45361</strain>
    </source>
</reference>
<keyword evidence="3" id="KW-0804">Transcription</keyword>
<dbReference type="InterPro" id="IPR037923">
    <property type="entry name" value="HTH-like"/>
</dbReference>
<dbReference type="SUPFAM" id="SSF46689">
    <property type="entry name" value="Homeodomain-like"/>
    <property type="match status" value="2"/>
</dbReference>
<dbReference type="InterPro" id="IPR050204">
    <property type="entry name" value="AraC_XylS_family_regulators"/>
</dbReference>
<evidence type="ECO:0000256" key="2">
    <source>
        <dbReference type="ARBA" id="ARBA00023125"/>
    </source>
</evidence>
<sequence>MHAHFEAHTYAPHSHDAYSFGVTEMGAQAFTCRGEQRTSVAGMVMAFNPDDPHDGHAATEDGFTYRIVHIGPSLVGDLLTELTGSPTLPLFADPVLHDPVLAQALLRFHRVASGGGSTLARDEALAGAVAAMVGRGARSTPTIRAVDGGQHLAALVRSALQDRYLEDLSAATLASLTGTSRFAVYRAFRAAYGMSPSGYQRLLRLRAARNLLADGVAPAEAASLSGFADQAHLTRWFRRCYGITPGTYRSAG</sequence>
<dbReference type="Proteomes" id="UP000295444">
    <property type="component" value="Unassembled WGS sequence"/>
</dbReference>
<dbReference type="Pfam" id="PF12833">
    <property type="entry name" value="HTH_18"/>
    <property type="match status" value="1"/>
</dbReference>
<evidence type="ECO:0000313" key="5">
    <source>
        <dbReference type="EMBL" id="TDQ04754.1"/>
    </source>
</evidence>
<feature type="domain" description="HTH araC/xylS-type" evidence="4">
    <location>
        <begin position="150"/>
        <end position="251"/>
    </location>
</feature>
<protein>
    <submittedName>
        <fullName evidence="5">AraC-like DNA-binding protein</fullName>
    </submittedName>
</protein>
<dbReference type="EMBL" id="SNXZ01000001">
    <property type="protein sequence ID" value="TDQ04754.1"/>
    <property type="molecule type" value="Genomic_DNA"/>
</dbReference>
<name>A0A4R6SLK3_LABRH</name>
<dbReference type="PANTHER" id="PTHR46796">
    <property type="entry name" value="HTH-TYPE TRANSCRIPTIONAL ACTIVATOR RHAS-RELATED"/>
    <property type="match status" value="1"/>
</dbReference>
<dbReference type="InterPro" id="IPR009057">
    <property type="entry name" value="Homeodomain-like_sf"/>
</dbReference>
<organism evidence="5 6">
    <name type="scientific">Labedaea rhizosphaerae</name>
    <dbReference type="NCBI Taxonomy" id="598644"/>
    <lineage>
        <taxon>Bacteria</taxon>
        <taxon>Bacillati</taxon>
        <taxon>Actinomycetota</taxon>
        <taxon>Actinomycetes</taxon>
        <taxon>Pseudonocardiales</taxon>
        <taxon>Pseudonocardiaceae</taxon>
        <taxon>Labedaea</taxon>
    </lineage>
</organism>
<keyword evidence="1" id="KW-0805">Transcription regulation</keyword>
<dbReference type="SUPFAM" id="SSF51215">
    <property type="entry name" value="Regulatory protein AraC"/>
    <property type="match status" value="1"/>
</dbReference>
<keyword evidence="2 5" id="KW-0238">DNA-binding</keyword>
<dbReference type="GO" id="GO:0043565">
    <property type="term" value="F:sequence-specific DNA binding"/>
    <property type="evidence" value="ECO:0007669"/>
    <property type="project" value="InterPro"/>
</dbReference>
<dbReference type="InterPro" id="IPR003313">
    <property type="entry name" value="AraC-bd"/>
</dbReference>
<gene>
    <name evidence="5" type="ORF">EV186_101711</name>
</gene>
<evidence type="ECO:0000259" key="4">
    <source>
        <dbReference type="PROSITE" id="PS01124"/>
    </source>
</evidence>
<proteinExistence type="predicted"/>
<dbReference type="AlphaFoldDB" id="A0A4R6SLK3"/>
<evidence type="ECO:0000256" key="1">
    <source>
        <dbReference type="ARBA" id="ARBA00023015"/>
    </source>
</evidence>
<dbReference type="GO" id="GO:0003700">
    <property type="term" value="F:DNA-binding transcription factor activity"/>
    <property type="evidence" value="ECO:0007669"/>
    <property type="project" value="InterPro"/>
</dbReference>
<evidence type="ECO:0000256" key="3">
    <source>
        <dbReference type="ARBA" id="ARBA00023163"/>
    </source>
</evidence>
<accession>A0A4R6SLK3</accession>
<dbReference type="SMART" id="SM00342">
    <property type="entry name" value="HTH_ARAC"/>
    <property type="match status" value="1"/>
</dbReference>
<evidence type="ECO:0000313" key="6">
    <source>
        <dbReference type="Proteomes" id="UP000295444"/>
    </source>
</evidence>
<dbReference type="PROSITE" id="PS01124">
    <property type="entry name" value="HTH_ARAC_FAMILY_2"/>
    <property type="match status" value="1"/>
</dbReference>
<dbReference type="InterPro" id="IPR018060">
    <property type="entry name" value="HTH_AraC"/>
</dbReference>
<dbReference type="OrthoDB" id="2060755at2"/>
<comment type="caution">
    <text evidence="5">The sequence shown here is derived from an EMBL/GenBank/DDBJ whole genome shotgun (WGS) entry which is preliminary data.</text>
</comment>
<dbReference type="Gene3D" id="1.10.10.60">
    <property type="entry name" value="Homeodomain-like"/>
    <property type="match status" value="1"/>
</dbReference>
<dbReference type="Pfam" id="PF02311">
    <property type="entry name" value="AraC_binding"/>
    <property type="match status" value="1"/>
</dbReference>
<keyword evidence="6" id="KW-1185">Reference proteome</keyword>